<reference evidence="3 4" key="1">
    <citation type="journal article" date="2015" name="Fungal Genet. Biol.">
        <title>Evolution of novel wood decay mechanisms in Agaricales revealed by the genome sequences of Fistulina hepatica and Cylindrobasidium torrendii.</title>
        <authorList>
            <person name="Floudas D."/>
            <person name="Held B.W."/>
            <person name="Riley R."/>
            <person name="Nagy L.G."/>
            <person name="Koehler G."/>
            <person name="Ransdell A.S."/>
            <person name="Younus H."/>
            <person name="Chow J."/>
            <person name="Chiniquy J."/>
            <person name="Lipzen A."/>
            <person name="Tritt A."/>
            <person name="Sun H."/>
            <person name="Haridas S."/>
            <person name="LaButti K."/>
            <person name="Ohm R.A."/>
            <person name="Kues U."/>
            <person name="Blanchette R.A."/>
            <person name="Grigoriev I.V."/>
            <person name="Minto R.E."/>
            <person name="Hibbett D.S."/>
        </authorList>
    </citation>
    <scope>NUCLEOTIDE SEQUENCE [LARGE SCALE GENOMIC DNA]</scope>
    <source>
        <strain evidence="3 4">ATCC 64428</strain>
    </source>
</reference>
<dbReference type="AlphaFoldDB" id="A0A0D7A6J8"/>
<dbReference type="PROSITE" id="PS50137">
    <property type="entry name" value="DS_RBD"/>
    <property type="match status" value="1"/>
</dbReference>
<keyword evidence="1" id="KW-0694">RNA-binding</keyword>
<proteinExistence type="predicted"/>
<dbReference type="InterPro" id="IPR014720">
    <property type="entry name" value="dsRBD_dom"/>
</dbReference>
<keyword evidence="4" id="KW-1185">Reference proteome</keyword>
<feature type="domain" description="DRBM" evidence="2">
    <location>
        <begin position="1"/>
        <end position="57"/>
    </location>
</feature>
<protein>
    <recommendedName>
        <fullName evidence="2">DRBM domain-containing protein</fullName>
    </recommendedName>
</protein>
<evidence type="ECO:0000313" key="3">
    <source>
        <dbReference type="EMBL" id="KIY46652.1"/>
    </source>
</evidence>
<evidence type="ECO:0000313" key="4">
    <source>
        <dbReference type="Proteomes" id="UP000054144"/>
    </source>
</evidence>
<sequence length="64" mass="7157">MGYPIEYSDATNMGSSVHPQWLIIVYVNHIEHGRGIASTVDSAKDMAADQAYEYLCQRHGLTPF</sequence>
<gene>
    <name evidence="3" type="ORF">FISHEDRAFT_75467</name>
</gene>
<dbReference type="Proteomes" id="UP000054144">
    <property type="component" value="Unassembled WGS sequence"/>
</dbReference>
<dbReference type="SUPFAM" id="SSF54768">
    <property type="entry name" value="dsRNA-binding domain-like"/>
    <property type="match status" value="1"/>
</dbReference>
<name>A0A0D7A6J8_9AGAR</name>
<evidence type="ECO:0000256" key="1">
    <source>
        <dbReference type="PROSITE-ProRule" id="PRU00266"/>
    </source>
</evidence>
<dbReference type="EMBL" id="KN882026">
    <property type="protein sequence ID" value="KIY46652.1"/>
    <property type="molecule type" value="Genomic_DNA"/>
</dbReference>
<dbReference type="Gene3D" id="3.30.160.20">
    <property type="match status" value="1"/>
</dbReference>
<dbReference type="OrthoDB" id="112668at2759"/>
<organism evidence="3 4">
    <name type="scientific">Fistulina hepatica ATCC 64428</name>
    <dbReference type="NCBI Taxonomy" id="1128425"/>
    <lineage>
        <taxon>Eukaryota</taxon>
        <taxon>Fungi</taxon>
        <taxon>Dikarya</taxon>
        <taxon>Basidiomycota</taxon>
        <taxon>Agaricomycotina</taxon>
        <taxon>Agaricomycetes</taxon>
        <taxon>Agaricomycetidae</taxon>
        <taxon>Agaricales</taxon>
        <taxon>Fistulinaceae</taxon>
        <taxon>Fistulina</taxon>
    </lineage>
</organism>
<dbReference type="Pfam" id="PF00035">
    <property type="entry name" value="dsrm"/>
    <property type="match status" value="1"/>
</dbReference>
<evidence type="ECO:0000259" key="2">
    <source>
        <dbReference type="PROSITE" id="PS50137"/>
    </source>
</evidence>
<dbReference type="GO" id="GO:0003723">
    <property type="term" value="F:RNA binding"/>
    <property type="evidence" value="ECO:0007669"/>
    <property type="project" value="UniProtKB-UniRule"/>
</dbReference>
<accession>A0A0D7A6J8</accession>